<keyword evidence="1" id="KW-0479">Metal-binding</keyword>
<feature type="region of interest" description="Disordered" evidence="2">
    <location>
        <begin position="338"/>
        <end position="359"/>
    </location>
</feature>
<accession>A0A9P7UQ53</accession>
<dbReference type="KEGG" id="more:E1B28_009467"/>
<protein>
    <recommendedName>
        <fullName evidence="3">CCHC-type domain-containing protein</fullName>
    </recommendedName>
</protein>
<comment type="caution">
    <text evidence="4">The sequence shown here is derived from an EMBL/GenBank/DDBJ whole genome shotgun (WGS) entry which is preliminary data.</text>
</comment>
<dbReference type="Proteomes" id="UP001049176">
    <property type="component" value="Chromosome 6"/>
</dbReference>
<feature type="domain" description="CCHC-type" evidence="3">
    <location>
        <begin position="241"/>
        <end position="254"/>
    </location>
</feature>
<keyword evidence="1" id="KW-0862">Zinc</keyword>
<keyword evidence="5" id="KW-1185">Reference proteome</keyword>
<evidence type="ECO:0000259" key="3">
    <source>
        <dbReference type="PROSITE" id="PS50158"/>
    </source>
</evidence>
<evidence type="ECO:0000313" key="4">
    <source>
        <dbReference type="EMBL" id="KAG7090347.1"/>
    </source>
</evidence>
<proteinExistence type="predicted"/>
<gene>
    <name evidence="4" type="ORF">E1B28_009467</name>
</gene>
<dbReference type="GO" id="GO:0008270">
    <property type="term" value="F:zinc ion binding"/>
    <property type="evidence" value="ECO:0007669"/>
    <property type="project" value="UniProtKB-KW"/>
</dbReference>
<dbReference type="EMBL" id="CM032186">
    <property type="protein sequence ID" value="KAG7090347.1"/>
    <property type="molecule type" value="Genomic_DNA"/>
</dbReference>
<evidence type="ECO:0000256" key="1">
    <source>
        <dbReference type="PROSITE-ProRule" id="PRU00047"/>
    </source>
</evidence>
<dbReference type="GeneID" id="66078543"/>
<feature type="region of interest" description="Disordered" evidence="2">
    <location>
        <begin position="197"/>
        <end position="224"/>
    </location>
</feature>
<keyword evidence="1" id="KW-0863">Zinc-finger</keyword>
<dbReference type="RefSeq" id="XP_043006817.1">
    <property type="nucleotide sequence ID" value="XM_043160765.1"/>
</dbReference>
<sequence length="359" mass="39818">MPINITHITFIQHCPKLTKDNFAAQEKYWKKFFIAINARYVVELADEVPPEKKAIDDELAFIIQNFVHPDFQHLIEDDLSGLASWKKIRESFVSSTFQAKIQAYKAFISITHDDESPSSAYIHHIDSAAKRLKDLNVPQSDDTVMCLLAANFRHLETRAKLYGLSAPTLDSVKQLLLASADLSEEVDGEEVRVKKEEGAAVARSGYQSRSGNQFGGSSGGASRPPSGQRFRWCSAVANDQCRRCGLNGHIAERCIYDMPQEVKDWVMQGAPRQNRLPDLDGPQANLAHGSEIAAAILAGDLDARAPDWDASYVYHKCRVTGTINMIEEHLVTNSGRADIVGRPLDPIDPKPSSLPPLHT</sequence>
<dbReference type="GO" id="GO:0003676">
    <property type="term" value="F:nucleic acid binding"/>
    <property type="evidence" value="ECO:0007669"/>
    <property type="project" value="InterPro"/>
</dbReference>
<organism evidence="4 5">
    <name type="scientific">Marasmius oreades</name>
    <name type="common">fairy-ring Marasmius</name>
    <dbReference type="NCBI Taxonomy" id="181124"/>
    <lineage>
        <taxon>Eukaryota</taxon>
        <taxon>Fungi</taxon>
        <taxon>Dikarya</taxon>
        <taxon>Basidiomycota</taxon>
        <taxon>Agaricomycotina</taxon>
        <taxon>Agaricomycetes</taxon>
        <taxon>Agaricomycetidae</taxon>
        <taxon>Agaricales</taxon>
        <taxon>Marasmiineae</taxon>
        <taxon>Marasmiaceae</taxon>
        <taxon>Marasmius</taxon>
    </lineage>
</organism>
<evidence type="ECO:0000313" key="5">
    <source>
        <dbReference type="Proteomes" id="UP001049176"/>
    </source>
</evidence>
<dbReference type="AlphaFoldDB" id="A0A9P7UQ53"/>
<evidence type="ECO:0000256" key="2">
    <source>
        <dbReference type="SAM" id="MobiDB-lite"/>
    </source>
</evidence>
<dbReference type="PROSITE" id="PS50158">
    <property type="entry name" value="ZF_CCHC"/>
    <property type="match status" value="1"/>
</dbReference>
<dbReference type="OrthoDB" id="3066634at2759"/>
<dbReference type="InterPro" id="IPR001878">
    <property type="entry name" value="Znf_CCHC"/>
</dbReference>
<reference evidence="4" key="1">
    <citation type="journal article" date="2021" name="Genome Biol. Evol.">
        <title>The assembled and annotated genome of the fairy-ring fungus Marasmius oreades.</title>
        <authorList>
            <person name="Hiltunen M."/>
            <person name="Ament-Velasquez S.L."/>
            <person name="Johannesson H."/>
        </authorList>
    </citation>
    <scope>NUCLEOTIDE SEQUENCE</scope>
    <source>
        <strain evidence="4">03SP1</strain>
    </source>
</reference>
<name>A0A9P7UQ53_9AGAR</name>